<keyword evidence="3" id="KW-1185">Reference proteome</keyword>
<feature type="domain" description="Luciferase-like" evidence="1">
    <location>
        <begin position="41"/>
        <end position="121"/>
    </location>
</feature>
<dbReference type="GO" id="GO:0004497">
    <property type="term" value="F:monooxygenase activity"/>
    <property type="evidence" value="ECO:0007669"/>
    <property type="project" value="UniProtKB-KW"/>
</dbReference>
<evidence type="ECO:0000313" key="2">
    <source>
        <dbReference type="EMBL" id="PWJ52751.1"/>
    </source>
</evidence>
<name>A0A316A4D2_9ACTN</name>
<evidence type="ECO:0000259" key="1">
    <source>
        <dbReference type="Pfam" id="PF00296"/>
    </source>
</evidence>
<dbReference type="RefSeq" id="WP_109775036.1">
    <property type="nucleotide sequence ID" value="NZ_QGDQ01000017.1"/>
</dbReference>
<organism evidence="2 3">
    <name type="scientific">Quadrisphaera granulorum</name>
    <dbReference type="NCBI Taxonomy" id="317664"/>
    <lineage>
        <taxon>Bacteria</taxon>
        <taxon>Bacillati</taxon>
        <taxon>Actinomycetota</taxon>
        <taxon>Actinomycetes</taxon>
        <taxon>Kineosporiales</taxon>
        <taxon>Kineosporiaceae</taxon>
        <taxon>Quadrisphaera</taxon>
    </lineage>
</organism>
<accession>A0A316A4D2</accession>
<dbReference type="OrthoDB" id="3700325at2"/>
<keyword evidence="2" id="KW-0560">Oxidoreductase</keyword>
<protein>
    <submittedName>
        <fullName evidence="2">Luciferase-like monooxygenase</fullName>
    </submittedName>
</protein>
<gene>
    <name evidence="2" type="ORF">BXY45_1173</name>
</gene>
<dbReference type="Proteomes" id="UP000245469">
    <property type="component" value="Unassembled WGS sequence"/>
</dbReference>
<keyword evidence="2" id="KW-0503">Monooxygenase</keyword>
<sequence>MRIGAILHEPTDVQAAADAGLFALLLEPPARPDPADTGCIAAAEVASRTRDCRVVVRLLLGTEHPVTLAEEVAVLDHLSKGRVVVLVDPGELDDAAAAEDIGLLRACWSGRPVRHTGARWTVPSGIMAEALGPAAPKTLAVTPCPAQVDLPVWTSRAVDGSDAPVLAERIEEVDARAQVAVGVAEVTGNLEQDRELVRSWADAGATHLLLKVPTPQSRPTFERGFFTGYIARHLQPEVSMPAFPRIMAESALPAILRGARR</sequence>
<dbReference type="Gene3D" id="3.20.20.30">
    <property type="entry name" value="Luciferase-like domain"/>
    <property type="match status" value="1"/>
</dbReference>
<proteinExistence type="predicted"/>
<dbReference type="InterPro" id="IPR036661">
    <property type="entry name" value="Luciferase-like_sf"/>
</dbReference>
<dbReference type="Pfam" id="PF00296">
    <property type="entry name" value="Bac_luciferase"/>
    <property type="match status" value="1"/>
</dbReference>
<dbReference type="SUPFAM" id="SSF51679">
    <property type="entry name" value="Bacterial luciferase-like"/>
    <property type="match status" value="1"/>
</dbReference>
<dbReference type="AlphaFoldDB" id="A0A316A4D2"/>
<evidence type="ECO:0000313" key="3">
    <source>
        <dbReference type="Proteomes" id="UP000245469"/>
    </source>
</evidence>
<dbReference type="EMBL" id="QGDQ01000017">
    <property type="protein sequence ID" value="PWJ52751.1"/>
    <property type="molecule type" value="Genomic_DNA"/>
</dbReference>
<dbReference type="GO" id="GO:0016705">
    <property type="term" value="F:oxidoreductase activity, acting on paired donors, with incorporation or reduction of molecular oxygen"/>
    <property type="evidence" value="ECO:0007669"/>
    <property type="project" value="InterPro"/>
</dbReference>
<comment type="caution">
    <text evidence="2">The sequence shown here is derived from an EMBL/GenBank/DDBJ whole genome shotgun (WGS) entry which is preliminary data.</text>
</comment>
<dbReference type="InterPro" id="IPR011251">
    <property type="entry name" value="Luciferase-like_dom"/>
</dbReference>
<reference evidence="2 3" key="1">
    <citation type="submission" date="2018-03" db="EMBL/GenBank/DDBJ databases">
        <title>Genomic Encyclopedia of Archaeal and Bacterial Type Strains, Phase II (KMG-II): from individual species to whole genera.</title>
        <authorList>
            <person name="Goeker M."/>
        </authorList>
    </citation>
    <scope>NUCLEOTIDE SEQUENCE [LARGE SCALE GENOMIC DNA]</scope>
    <source>
        <strain evidence="2 3">DSM 44889</strain>
    </source>
</reference>